<evidence type="ECO:0000256" key="1">
    <source>
        <dbReference type="SAM" id="MobiDB-lite"/>
    </source>
</evidence>
<dbReference type="Proteomes" id="UP000077787">
    <property type="component" value="Chromosome"/>
</dbReference>
<feature type="region of interest" description="Disordered" evidence="1">
    <location>
        <begin position="61"/>
        <end position="83"/>
    </location>
</feature>
<dbReference type="EMBL" id="CP015641">
    <property type="protein sequence ID" value="ANF26028.1"/>
    <property type="molecule type" value="Genomic_DNA"/>
</dbReference>
<evidence type="ECO:0000313" key="3">
    <source>
        <dbReference type="Proteomes" id="UP000077787"/>
    </source>
</evidence>
<feature type="compositionally biased region" description="Gly residues" evidence="1">
    <location>
        <begin position="194"/>
        <end position="205"/>
    </location>
</feature>
<reference evidence="2 3" key="1">
    <citation type="submission" date="2016-05" db="EMBL/GenBank/DDBJ databases">
        <title>Genome sequence of Pseudomonas stutzeri 273 and identification of the exopolysaccharide biosynthesis locus.</title>
        <authorList>
            <person name="Wu S."/>
            <person name="Sun C."/>
        </authorList>
    </citation>
    <scope>NUCLEOTIDE SEQUENCE [LARGE SCALE GENOMIC DNA]</scope>
    <source>
        <strain evidence="2 3">273</strain>
    </source>
</reference>
<dbReference type="AlphaFoldDB" id="A0A172WRA1"/>
<dbReference type="OrthoDB" id="6636332at2"/>
<dbReference type="RefSeq" id="WP_064481601.1">
    <property type="nucleotide sequence ID" value="NZ_CP015641.1"/>
</dbReference>
<feature type="region of interest" description="Disordered" evidence="1">
    <location>
        <begin position="192"/>
        <end position="242"/>
    </location>
</feature>
<proteinExistence type="predicted"/>
<evidence type="ECO:0008006" key="4">
    <source>
        <dbReference type="Google" id="ProtNLM"/>
    </source>
</evidence>
<name>A0A172WRA1_STUST</name>
<sequence length="242" mass="25758">MLDYQRDSLEGLDEGARAFYEEKDGKFQLKVNGIPQGEDVTGLKAKLEELLGESKAAKAKAREAEEAAKKVAEESARKNGDIDALENSWKEKLSKREQELLEQVNGYEGQVKQLTVGRTATELATELAVHGSAKALLPHIQARLSMDIRDGKPTVVVLDANGKPSAATLDELKAEFTNDPAFAPLIVGSKASGSGAGGAKPGGGAANSNPFAKGEGFNLTEQARITRENPQMAAQLKQAASR</sequence>
<organism evidence="2 3">
    <name type="scientific">Stutzerimonas stutzeri</name>
    <name type="common">Pseudomonas stutzeri</name>
    <dbReference type="NCBI Taxonomy" id="316"/>
    <lineage>
        <taxon>Bacteria</taxon>
        <taxon>Pseudomonadati</taxon>
        <taxon>Pseudomonadota</taxon>
        <taxon>Gammaproteobacteria</taxon>
        <taxon>Pseudomonadales</taxon>
        <taxon>Pseudomonadaceae</taxon>
        <taxon>Stutzerimonas</taxon>
    </lineage>
</organism>
<protein>
    <recommendedName>
        <fullName evidence="4">Scaffold protein</fullName>
    </recommendedName>
</protein>
<evidence type="ECO:0000313" key="2">
    <source>
        <dbReference type="EMBL" id="ANF26028.1"/>
    </source>
</evidence>
<feature type="compositionally biased region" description="Basic and acidic residues" evidence="1">
    <location>
        <begin position="61"/>
        <end position="81"/>
    </location>
</feature>
<accession>A0A172WRA1</accession>
<gene>
    <name evidence="2" type="ORF">PS273GM_13180</name>
</gene>